<name>A0AAV7P1Y9_PLEWA</name>
<evidence type="ECO:0000313" key="2">
    <source>
        <dbReference type="EMBL" id="KAJ1121247.1"/>
    </source>
</evidence>
<reference evidence="2" key="1">
    <citation type="journal article" date="2022" name="bioRxiv">
        <title>Sequencing and chromosome-scale assembly of the giantPleurodeles waltlgenome.</title>
        <authorList>
            <person name="Brown T."/>
            <person name="Elewa A."/>
            <person name="Iarovenko S."/>
            <person name="Subramanian E."/>
            <person name="Araus A.J."/>
            <person name="Petzold A."/>
            <person name="Susuki M."/>
            <person name="Suzuki K.-i.T."/>
            <person name="Hayashi T."/>
            <person name="Toyoda A."/>
            <person name="Oliveira C."/>
            <person name="Osipova E."/>
            <person name="Leigh N.D."/>
            <person name="Simon A."/>
            <person name="Yun M.H."/>
        </authorList>
    </citation>
    <scope>NUCLEOTIDE SEQUENCE</scope>
    <source>
        <strain evidence="2">20211129_DDA</strain>
        <tissue evidence="2">Liver</tissue>
    </source>
</reference>
<proteinExistence type="predicted"/>
<dbReference type="EMBL" id="JANPWB010000012">
    <property type="protein sequence ID" value="KAJ1121247.1"/>
    <property type="molecule type" value="Genomic_DNA"/>
</dbReference>
<sequence length="179" mass="19216">MQGLLTEPARAPRHPGRPDPGCKVYSPSLHVHPATPGGQIRDASFTHPACTCPRHPGGPDPGCKVYSPSLHVHPSTPGGRIRDARFTHPACTCPRHPGMPDPGCKLHSLSLHVHPATPGGRIRDASFTHSACIRRGAGPSKPCSHTTEARHPHTAQLQSVERKPQIRKVNKHVPISAIE</sequence>
<evidence type="ECO:0000313" key="3">
    <source>
        <dbReference type="Proteomes" id="UP001066276"/>
    </source>
</evidence>
<dbReference type="Proteomes" id="UP001066276">
    <property type="component" value="Chromosome 8"/>
</dbReference>
<feature type="region of interest" description="Disordered" evidence="1">
    <location>
        <begin position="1"/>
        <end position="24"/>
    </location>
</feature>
<evidence type="ECO:0000256" key="1">
    <source>
        <dbReference type="SAM" id="MobiDB-lite"/>
    </source>
</evidence>
<comment type="caution">
    <text evidence="2">The sequence shown here is derived from an EMBL/GenBank/DDBJ whole genome shotgun (WGS) entry which is preliminary data.</text>
</comment>
<organism evidence="2 3">
    <name type="scientific">Pleurodeles waltl</name>
    <name type="common">Iberian ribbed newt</name>
    <dbReference type="NCBI Taxonomy" id="8319"/>
    <lineage>
        <taxon>Eukaryota</taxon>
        <taxon>Metazoa</taxon>
        <taxon>Chordata</taxon>
        <taxon>Craniata</taxon>
        <taxon>Vertebrata</taxon>
        <taxon>Euteleostomi</taxon>
        <taxon>Amphibia</taxon>
        <taxon>Batrachia</taxon>
        <taxon>Caudata</taxon>
        <taxon>Salamandroidea</taxon>
        <taxon>Salamandridae</taxon>
        <taxon>Pleurodelinae</taxon>
        <taxon>Pleurodeles</taxon>
    </lineage>
</organism>
<accession>A0AAV7P1Y9</accession>
<gene>
    <name evidence="2" type="ORF">NDU88_009365</name>
</gene>
<dbReference type="AlphaFoldDB" id="A0AAV7P1Y9"/>
<feature type="region of interest" description="Disordered" evidence="1">
    <location>
        <begin position="138"/>
        <end position="159"/>
    </location>
</feature>
<keyword evidence="3" id="KW-1185">Reference proteome</keyword>
<protein>
    <submittedName>
        <fullName evidence="2">Uncharacterized protein</fullName>
    </submittedName>
</protein>